<dbReference type="SUPFAM" id="SSF53474">
    <property type="entry name" value="alpha/beta-Hydrolases"/>
    <property type="match status" value="1"/>
</dbReference>
<keyword evidence="3" id="KW-1185">Reference proteome</keyword>
<keyword evidence="2" id="KW-0378">Hydrolase</keyword>
<comment type="caution">
    <text evidence="2">The sequence shown here is derived from an EMBL/GenBank/DDBJ whole genome shotgun (WGS) entry which is preliminary data.</text>
</comment>
<keyword evidence="1" id="KW-1133">Transmembrane helix</keyword>
<evidence type="ECO:0000256" key="1">
    <source>
        <dbReference type="SAM" id="Phobius"/>
    </source>
</evidence>
<keyword evidence="1" id="KW-0472">Membrane</keyword>
<dbReference type="RefSeq" id="WP_179718651.1">
    <property type="nucleotide sequence ID" value="NZ_JACBZT010000001.1"/>
</dbReference>
<organism evidence="2 3">
    <name type="scientific">Petropleomorpha daqingensis</name>
    <dbReference type="NCBI Taxonomy" id="2026353"/>
    <lineage>
        <taxon>Bacteria</taxon>
        <taxon>Bacillati</taxon>
        <taxon>Actinomycetota</taxon>
        <taxon>Actinomycetes</taxon>
        <taxon>Geodermatophilales</taxon>
        <taxon>Geodermatophilaceae</taxon>
        <taxon>Petropleomorpha</taxon>
    </lineage>
</organism>
<dbReference type="GO" id="GO:0016747">
    <property type="term" value="F:acyltransferase activity, transferring groups other than amino-acyl groups"/>
    <property type="evidence" value="ECO:0007669"/>
    <property type="project" value="TreeGrafter"/>
</dbReference>
<feature type="transmembrane region" description="Helical" evidence="1">
    <location>
        <begin position="42"/>
        <end position="64"/>
    </location>
</feature>
<dbReference type="InterPro" id="IPR029058">
    <property type="entry name" value="AB_hydrolase_fold"/>
</dbReference>
<feature type="transmembrane region" description="Helical" evidence="1">
    <location>
        <begin position="76"/>
        <end position="94"/>
    </location>
</feature>
<dbReference type="GO" id="GO:0016787">
    <property type="term" value="F:hydrolase activity"/>
    <property type="evidence" value="ECO:0007669"/>
    <property type="project" value="UniProtKB-KW"/>
</dbReference>
<name>A0A853CM54_9ACTN</name>
<gene>
    <name evidence="2" type="ORF">GGQ55_003351</name>
</gene>
<dbReference type="InterPro" id="IPR000801">
    <property type="entry name" value="Esterase-like"/>
</dbReference>
<dbReference type="AlphaFoldDB" id="A0A853CM54"/>
<reference evidence="2 3" key="1">
    <citation type="submission" date="2020-07" db="EMBL/GenBank/DDBJ databases">
        <title>Sequencing the genomes of 1000 actinobacteria strains.</title>
        <authorList>
            <person name="Klenk H.-P."/>
        </authorList>
    </citation>
    <scope>NUCLEOTIDE SEQUENCE [LARGE SCALE GENOMIC DNA]</scope>
    <source>
        <strain evidence="2 3">DSM 104001</strain>
    </source>
</reference>
<dbReference type="Proteomes" id="UP000541969">
    <property type="component" value="Unassembled WGS sequence"/>
</dbReference>
<dbReference type="PANTHER" id="PTHR48098">
    <property type="entry name" value="ENTEROCHELIN ESTERASE-RELATED"/>
    <property type="match status" value="1"/>
</dbReference>
<keyword evidence="1" id="KW-0812">Transmembrane</keyword>
<dbReference type="Gene3D" id="3.40.50.1820">
    <property type="entry name" value="alpha/beta hydrolase"/>
    <property type="match status" value="1"/>
</dbReference>
<feature type="transmembrane region" description="Helical" evidence="1">
    <location>
        <begin position="101"/>
        <end position="119"/>
    </location>
</feature>
<protein>
    <submittedName>
        <fullName evidence="2">S-formylglutathione hydrolase FrmB</fullName>
    </submittedName>
</protein>
<evidence type="ECO:0000313" key="3">
    <source>
        <dbReference type="Proteomes" id="UP000541969"/>
    </source>
</evidence>
<evidence type="ECO:0000313" key="2">
    <source>
        <dbReference type="EMBL" id="NYJ07073.1"/>
    </source>
</evidence>
<dbReference type="Pfam" id="PF00756">
    <property type="entry name" value="Esterase"/>
    <property type="match status" value="1"/>
</dbReference>
<dbReference type="EMBL" id="JACBZT010000001">
    <property type="protein sequence ID" value="NYJ07073.1"/>
    <property type="molecule type" value="Genomic_DNA"/>
</dbReference>
<feature type="transmembrane region" description="Helical" evidence="1">
    <location>
        <begin position="15"/>
        <end position="35"/>
    </location>
</feature>
<accession>A0A853CM54</accession>
<dbReference type="PANTHER" id="PTHR48098:SF1">
    <property type="entry name" value="DIACYLGLYCEROL ACYLTRANSFERASE_MYCOLYLTRANSFERASE AG85A"/>
    <property type="match status" value="1"/>
</dbReference>
<proteinExistence type="predicted"/>
<dbReference type="InterPro" id="IPR050583">
    <property type="entry name" value="Mycobacterial_A85_antigen"/>
</dbReference>
<sequence length="423" mass="44309">MHGWNWLLGLSLVRGPLHVGLLAGSVAALLGLGFLRRGRPWWMRAVAAAVVAAGVVVLGVRTWLDVTEPWPDALPPVVYAWVGTGVLALLLLGLGWRRQRWWIRSLAVAGALLVVLGAADGIDTVFGAYPTVATALQVAPRDQVPASAVLGPTPTPPAALPAHGDVTQVVIPATRSGFPARPAWLYVPPAYLVAHHPLLPVLVLINGQPGGPRDWLDGGRLAQRMDAFAAAHHGLAPVVVMPDGTGGQLANPLCTDSALGRADTYLSQDVVSWVSTHLQVTPDHAGWAVGGLSYGGTCALQLAVAHPDLFPTFFDASGQEAPTLGSHARTVEVAFGGNAQAFAAINPLQELARRSYAGSAGFLAVGAQDSRYLPQQRAVAAAARNAGMAITTEEVPGTHEWRVWGQALQDALPWLAARQGLTA</sequence>